<dbReference type="AlphaFoldDB" id="A0A540NMW5"/>
<evidence type="ECO:0000313" key="2">
    <source>
        <dbReference type="Proteomes" id="UP000315295"/>
    </source>
</evidence>
<proteinExistence type="predicted"/>
<accession>A0A540NMW5</accession>
<keyword evidence="2" id="KW-1185">Reference proteome</keyword>
<organism evidence="1 2">
    <name type="scientific">Malus baccata</name>
    <name type="common">Siberian crab apple</name>
    <name type="synonym">Pyrus baccata</name>
    <dbReference type="NCBI Taxonomy" id="106549"/>
    <lineage>
        <taxon>Eukaryota</taxon>
        <taxon>Viridiplantae</taxon>
        <taxon>Streptophyta</taxon>
        <taxon>Embryophyta</taxon>
        <taxon>Tracheophyta</taxon>
        <taxon>Spermatophyta</taxon>
        <taxon>Magnoliopsida</taxon>
        <taxon>eudicotyledons</taxon>
        <taxon>Gunneridae</taxon>
        <taxon>Pentapetalae</taxon>
        <taxon>rosids</taxon>
        <taxon>fabids</taxon>
        <taxon>Rosales</taxon>
        <taxon>Rosaceae</taxon>
        <taxon>Amygdaloideae</taxon>
        <taxon>Maleae</taxon>
        <taxon>Malus</taxon>
    </lineage>
</organism>
<dbReference type="EMBL" id="VIEB01000020">
    <property type="protein sequence ID" value="TQE12364.1"/>
    <property type="molecule type" value="Genomic_DNA"/>
</dbReference>
<reference evidence="1 2" key="1">
    <citation type="journal article" date="2019" name="G3 (Bethesda)">
        <title>Sequencing of a Wild Apple (Malus baccata) Genome Unravels the Differences Between Cultivated and Wild Apple Species Regarding Disease Resistance and Cold Tolerance.</title>
        <authorList>
            <person name="Chen X."/>
        </authorList>
    </citation>
    <scope>NUCLEOTIDE SEQUENCE [LARGE SCALE GENOMIC DNA]</scope>
    <source>
        <strain evidence="2">cv. Shandingzi</strain>
        <tissue evidence="1">Leaves</tissue>
    </source>
</reference>
<evidence type="ECO:0000313" key="1">
    <source>
        <dbReference type="EMBL" id="TQE12364.1"/>
    </source>
</evidence>
<protein>
    <submittedName>
        <fullName evidence="1">Uncharacterized protein</fullName>
    </submittedName>
</protein>
<dbReference type="Proteomes" id="UP000315295">
    <property type="component" value="Unassembled WGS sequence"/>
</dbReference>
<name>A0A540NMW5_MALBA</name>
<sequence>MRVQNLYDPTLPSQPCEVRQCSRRSKGLPLPPFRNQPSRCSPCMGSFAGQWRACHVKLAAARSSTGGQWDPITELIQSHVILYVLLELNPVARHALASISLWESTMILYAVHGQRVRCHDGKAIAYQTEDEFHTLLIDLLVFEFR</sequence>
<comment type="caution">
    <text evidence="1">The sequence shown here is derived from an EMBL/GenBank/DDBJ whole genome shotgun (WGS) entry which is preliminary data.</text>
</comment>
<gene>
    <name evidence="1" type="ORF">C1H46_002017</name>
</gene>